<gene>
    <name evidence="1" type="ORF">BOX37_18375</name>
</gene>
<sequence length="63" mass="6566">MIGICLPPPGGDLTIAQRLRASIMHYAEAVLPDLTIAACAVLVSAEARHLTVTPTDSEGDPKP</sequence>
<dbReference type="KEGG" id="nsl:BOX37_18375"/>
<dbReference type="EMBL" id="CP018082">
    <property type="protein sequence ID" value="APE35594.1"/>
    <property type="molecule type" value="Genomic_DNA"/>
</dbReference>
<evidence type="ECO:0000313" key="1">
    <source>
        <dbReference type="EMBL" id="APE35594.1"/>
    </source>
</evidence>
<protein>
    <submittedName>
        <fullName evidence="1">Uncharacterized protein</fullName>
    </submittedName>
</protein>
<dbReference type="RefSeq" id="WP_071928781.1">
    <property type="nucleotide sequence ID" value="NZ_CP018082.1"/>
</dbReference>
<reference evidence="1" key="1">
    <citation type="submission" date="2016-11" db="EMBL/GenBank/DDBJ databases">
        <authorList>
            <person name="Jaros S."/>
            <person name="Januszkiewicz K."/>
            <person name="Wedrychowicz H."/>
        </authorList>
    </citation>
    <scope>NUCLEOTIDE SEQUENCE [LARGE SCALE GENOMIC DNA]</scope>
    <source>
        <strain evidence="1">Y48</strain>
    </source>
</reference>
<dbReference type="AlphaFoldDB" id="A0A1J0VUB2"/>
<evidence type="ECO:0000313" key="2">
    <source>
        <dbReference type="Proteomes" id="UP000183810"/>
    </source>
</evidence>
<organism evidence="1 2">
    <name type="scientific">Nocardia mangyaensis</name>
    <dbReference type="NCBI Taxonomy" id="2213200"/>
    <lineage>
        <taxon>Bacteria</taxon>
        <taxon>Bacillati</taxon>
        <taxon>Actinomycetota</taxon>
        <taxon>Actinomycetes</taxon>
        <taxon>Mycobacteriales</taxon>
        <taxon>Nocardiaceae</taxon>
        <taxon>Nocardia</taxon>
    </lineage>
</organism>
<proteinExistence type="predicted"/>
<dbReference type="Proteomes" id="UP000183810">
    <property type="component" value="Chromosome"/>
</dbReference>
<keyword evidence="2" id="KW-1185">Reference proteome</keyword>
<name>A0A1J0VUB2_9NOCA</name>
<accession>A0A1J0VUB2</accession>